<dbReference type="Proteomes" id="UP001234989">
    <property type="component" value="Chromosome 8"/>
</dbReference>
<evidence type="ECO:0000313" key="2">
    <source>
        <dbReference type="EMBL" id="WMV42728.1"/>
    </source>
</evidence>
<evidence type="ECO:0000313" key="3">
    <source>
        <dbReference type="Proteomes" id="UP001234989"/>
    </source>
</evidence>
<organism evidence="2 3">
    <name type="scientific">Solanum verrucosum</name>
    <dbReference type="NCBI Taxonomy" id="315347"/>
    <lineage>
        <taxon>Eukaryota</taxon>
        <taxon>Viridiplantae</taxon>
        <taxon>Streptophyta</taxon>
        <taxon>Embryophyta</taxon>
        <taxon>Tracheophyta</taxon>
        <taxon>Spermatophyta</taxon>
        <taxon>Magnoliopsida</taxon>
        <taxon>eudicotyledons</taxon>
        <taxon>Gunneridae</taxon>
        <taxon>Pentapetalae</taxon>
        <taxon>asterids</taxon>
        <taxon>lamiids</taxon>
        <taxon>Solanales</taxon>
        <taxon>Solanaceae</taxon>
        <taxon>Solanoideae</taxon>
        <taxon>Solaneae</taxon>
        <taxon>Solanum</taxon>
    </lineage>
</organism>
<evidence type="ECO:0000256" key="1">
    <source>
        <dbReference type="SAM" id="MobiDB-lite"/>
    </source>
</evidence>
<dbReference type="EMBL" id="CP133619">
    <property type="protein sequence ID" value="WMV42728.1"/>
    <property type="molecule type" value="Genomic_DNA"/>
</dbReference>
<protein>
    <submittedName>
        <fullName evidence="2">Uncharacterized protein</fullName>
    </submittedName>
</protein>
<proteinExistence type="predicted"/>
<keyword evidence="3" id="KW-1185">Reference proteome</keyword>
<name>A0AAF0UB40_SOLVR</name>
<gene>
    <name evidence="2" type="ORF">MTR67_036113</name>
</gene>
<feature type="compositionally biased region" description="Polar residues" evidence="1">
    <location>
        <begin position="8"/>
        <end position="18"/>
    </location>
</feature>
<feature type="region of interest" description="Disordered" evidence="1">
    <location>
        <begin position="1"/>
        <end position="29"/>
    </location>
</feature>
<reference evidence="2" key="1">
    <citation type="submission" date="2023-08" db="EMBL/GenBank/DDBJ databases">
        <title>A de novo genome assembly of Solanum verrucosum Schlechtendal, a Mexican diploid species geographically isolated from the other diploid A-genome species in potato relatives.</title>
        <authorList>
            <person name="Hosaka K."/>
        </authorList>
    </citation>
    <scope>NUCLEOTIDE SEQUENCE</scope>
    <source>
        <tissue evidence="2">Young leaves</tissue>
    </source>
</reference>
<sequence>MSPPANRTPITSSSTVGNGDNDHQISIVPEEDGFDPHKIVIEGIASCIRSKFELARPSWKKFPQSTHDMWFEEFKVRTLYT</sequence>
<accession>A0AAF0UB40</accession>
<dbReference type="AlphaFoldDB" id="A0AAF0UB40"/>